<name>A0A5B7FX79_PORTR</name>
<feature type="compositionally biased region" description="Polar residues" evidence="1">
    <location>
        <begin position="87"/>
        <end position="97"/>
    </location>
</feature>
<gene>
    <name evidence="2" type="ORF">E2C01_045982</name>
</gene>
<evidence type="ECO:0000313" key="2">
    <source>
        <dbReference type="EMBL" id="MPC52121.1"/>
    </source>
</evidence>
<evidence type="ECO:0000313" key="3">
    <source>
        <dbReference type="Proteomes" id="UP000324222"/>
    </source>
</evidence>
<dbReference type="AlphaFoldDB" id="A0A5B7FX79"/>
<proteinExistence type="predicted"/>
<dbReference type="Proteomes" id="UP000324222">
    <property type="component" value="Unassembled WGS sequence"/>
</dbReference>
<dbReference type="EMBL" id="VSRR010010633">
    <property type="protein sequence ID" value="MPC52121.1"/>
    <property type="molecule type" value="Genomic_DNA"/>
</dbReference>
<keyword evidence="3" id="KW-1185">Reference proteome</keyword>
<protein>
    <submittedName>
        <fullName evidence="2">Uncharacterized protein</fullName>
    </submittedName>
</protein>
<sequence length="124" mass="13713">MSHLAVTNHQYLTCGQGILCPLYLVTSCLLSLLLHTLQHSEGICRFHSLRRPEDLSPFHTSSHHSPLLLAVFHYLVRRLQEPPLPQALSSSDGTQPAGQRITLKTPPAPPRSFDGTQPPPLIPL</sequence>
<feature type="region of interest" description="Disordered" evidence="1">
    <location>
        <begin position="85"/>
        <end position="124"/>
    </location>
</feature>
<reference evidence="2 3" key="1">
    <citation type="submission" date="2019-05" db="EMBL/GenBank/DDBJ databases">
        <title>Another draft genome of Portunus trituberculatus and its Hox gene families provides insights of decapod evolution.</title>
        <authorList>
            <person name="Jeong J.-H."/>
            <person name="Song I."/>
            <person name="Kim S."/>
            <person name="Choi T."/>
            <person name="Kim D."/>
            <person name="Ryu S."/>
            <person name="Kim W."/>
        </authorList>
    </citation>
    <scope>NUCLEOTIDE SEQUENCE [LARGE SCALE GENOMIC DNA]</scope>
    <source>
        <tissue evidence="2">Muscle</tissue>
    </source>
</reference>
<accession>A0A5B7FX79</accession>
<organism evidence="2 3">
    <name type="scientific">Portunus trituberculatus</name>
    <name type="common">Swimming crab</name>
    <name type="synonym">Neptunus trituberculatus</name>
    <dbReference type="NCBI Taxonomy" id="210409"/>
    <lineage>
        <taxon>Eukaryota</taxon>
        <taxon>Metazoa</taxon>
        <taxon>Ecdysozoa</taxon>
        <taxon>Arthropoda</taxon>
        <taxon>Crustacea</taxon>
        <taxon>Multicrustacea</taxon>
        <taxon>Malacostraca</taxon>
        <taxon>Eumalacostraca</taxon>
        <taxon>Eucarida</taxon>
        <taxon>Decapoda</taxon>
        <taxon>Pleocyemata</taxon>
        <taxon>Brachyura</taxon>
        <taxon>Eubrachyura</taxon>
        <taxon>Portunoidea</taxon>
        <taxon>Portunidae</taxon>
        <taxon>Portuninae</taxon>
        <taxon>Portunus</taxon>
    </lineage>
</organism>
<comment type="caution">
    <text evidence="2">The sequence shown here is derived from an EMBL/GenBank/DDBJ whole genome shotgun (WGS) entry which is preliminary data.</text>
</comment>
<evidence type="ECO:0000256" key="1">
    <source>
        <dbReference type="SAM" id="MobiDB-lite"/>
    </source>
</evidence>